<accession>A0A1T4NVT8</accession>
<keyword evidence="2" id="KW-1185">Reference proteome</keyword>
<evidence type="ECO:0000313" key="2">
    <source>
        <dbReference type="Proteomes" id="UP000190657"/>
    </source>
</evidence>
<dbReference type="EMBL" id="FUWW01000034">
    <property type="protein sequence ID" value="SJZ83480.1"/>
    <property type="molecule type" value="Genomic_DNA"/>
</dbReference>
<dbReference type="RefSeq" id="WP_159443451.1">
    <property type="nucleotide sequence ID" value="NZ_FUWW01000034.1"/>
</dbReference>
<dbReference type="STRING" id="290054.SAMN02745114_01713"/>
<proteinExistence type="predicted"/>
<dbReference type="AlphaFoldDB" id="A0A1T4NVT8"/>
<organism evidence="1 2">
    <name type="scientific">Eubacterium coprostanoligenes</name>
    <dbReference type="NCBI Taxonomy" id="290054"/>
    <lineage>
        <taxon>Bacteria</taxon>
        <taxon>Bacillati</taxon>
        <taxon>Bacillota</taxon>
        <taxon>Clostridia</taxon>
        <taxon>Eubacteriales</taxon>
        <taxon>Eubacteriaceae</taxon>
        <taxon>Eubacterium</taxon>
    </lineage>
</organism>
<reference evidence="1 2" key="1">
    <citation type="submission" date="2017-02" db="EMBL/GenBank/DDBJ databases">
        <authorList>
            <person name="Peterson S.W."/>
        </authorList>
    </citation>
    <scope>NUCLEOTIDE SEQUENCE [LARGE SCALE GENOMIC DNA]</scope>
    <source>
        <strain evidence="1 2">ATCC 51222</strain>
    </source>
</reference>
<sequence length="55" mass="6253">MSSFNMTNEMKNYFDSLPMNIKQELTHSGFSATSLKDLKEIVSQMTEVGDYDGQL</sequence>
<protein>
    <submittedName>
        <fullName evidence="1">Uncharacterized protein</fullName>
    </submittedName>
</protein>
<gene>
    <name evidence="1" type="ORF">SAMN02745114_01713</name>
</gene>
<dbReference type="Proteomes" id="UP000190657">
    <property type="component" value="Unassembled WGS sequence"/>
</dbReference>
<evidence type="ECO:0000313" key="1">
    <source>
        <dbReference type="EMBL" id="SJZ83480.1"/>
    </source>
</evidence>
<name>A0A1T4NVT8_9FIRM</name>